<keyword evidence="4" id="KW-0378">Hydrolase</keyword>
<comment type="caution">
    <text evidence="4">The sequence shown here is derived from an EMBL/GenBank/DDBJ whole genome shotgun (WGS) entry which is preliminary data.</text>
</comment>
<proteinExistence type="inferred from homology"/>
<evidence type="ECO:0000256" key="2">
    <source>
        <dbReference type="ARBA" id="ARBA00023180"/>
    </source>
</evidence>
<dbReference type="Pfam" id="PF00128">
    <property type="entry name" value="Alpha-amylase"/>
    <property type="match status" value="1"/>
</dbReference>
<dbReference type="Gene3D" id="3.20.20.80">
    <property type="entry name" value="Glycosidases"/>
    <property type="match status" value="1"/>
</dbReference>
<comment type="similarity">
    <text evidence="1">Belongs to the glycosyl hydrolase 13 family.</text>
</comment>
<dbReference type="AlphaFoldDB" id="A0A4R9AAT9"/>
<dbReference type="EMBL" id="SOHE01000016">
    <property type="protein sequence ID" value="TFD54489.1"/>
    <property type="molecule type" value="Genomic_DNA"/>
</dbReference>
<evidence type="ECO:0000256" key="1">
    <source>
        <dbReference type="ARBA" id="ARBA00008061"/>
    </source>
</evidence>
<dbReference type="PANTHER" id="PTHR10357">
    <property type="entry name" value="ALPHA-AMYLASE FAMILY MEMBER"/>
    <property type="match status" value="1"/>
</dbReference>
<dbReference type="GO" id="GO:0009313">
    <property type="term" value="P:oligosaccharide catabolic process"/>
    <property type="evidence" value="ECO:0007669"/>
    <property type="project" value="TreeGrafter"/>
</dbReference>
<keyword evidence="5" id="KW-1185">Reference proteome</keyword>
<keyword evidence="2" id="KW-0325">Glycoprotein</keyword>
<gene>
    <name evidence="4" type="ORF">E3T55_03425</name>
</gene>
<sequence>MTYPFSMTGTSVTGPALTGPDVVDTPTAPGSEWWRTAVIYQIYPRSFADANGDGMGDLAGITSRLPDLQQLGIDAIWLSPFYTSPQRDAGYDVADYCDVDPLFGTLDDFEVLQRTAHDLGIRVIVDIVPNHSSSDHDWFQEALASAPGSHERERYIFRDGKGTTGELPPNNWESVFGGLAWTRTENTDGTPGQWYLHLFDTTQPDLHWENPWVRQQFRDVLRFWLDRGVDGFRVDVAHGMIKAAGLPDYTPPAEGGSMGGGATALEPGIDAPPAETPPYWAQDGVHEIYRDWHQVLAEYPGDRVLAAEAWVDPLAKVAQWVRPDEMHQAFNFAYLETPWNAPALRRVIDDSLKAFGDVGAPSTWVLSNHDVVRHASRLALTAENLQGHGIGPKSPGQPDAELGLARARAASTLMLALPGSSYLYQGEELGLPEVIHLPDASREDPTWFRTNGERYGRDGCRVPLPWEAAAPSYGFGPTSASWLPQPAEWAHLARDVQRGTTGSTLELYTLALALRREHGLGAGTVAWLAGFGPEIVALVNGDVTVIGNAGAASVELPAGELLLASGPILTGATGVRSLPSDTTVWLRTE</sequence>
<feature type="domain" description="Glycosyl hydrolase family 13 catalytic" evidence="3">
    <location>
        <begin position="41"/>
        <end position="461"/>
    </location>
</feature>
<reference evidence="4 5" key="1">
    <citation type="submission" date="2019-03" db="EMBL/GenBank/DDBJ databases">
        <title>Genomics of glacier-inhabiting Cryobacterium strains.</title>
        <authorList>
            <person name="Liu Q."/>
            <person name="Xin Y.-H."/>
        </authorList>
    </citation>
    <scope>NUCLEOTIDE SEQUENCE [LARGE SCALE GENOMIC DNA]</scope>
    <source>
        <strain evidence="4 5">Hh14</strain>
    </source>
</reference>
<dbReference type="InterPro" id="IPR045857">
    <property type="entry name" value="O16G_dom_2"/>
</dbReference>
<protein>
    <submittedName>
        <fullName evidence="4">Glycoside hydrolase family 13 protein</fullName>
    </submittedName>
</protein>
<dbReference type="InterPro" id="IPR006047">
    <property type="entry name" value="GH13_cat_dom"/>
</dbReference>
<evidence type="ECO:0000313" key="4">
    <source>
        <dbReference type="EMBL" id="TFD54489.1"/>
    </source>
</evidence>
<dbReference type="GO" id="GO:0004556">
    <property type="term" value="F:alpha-amylase activity"/>
    <property type="evidence" value="ECO:0007669"/>
    <property type="project" value="TreeGrafter"/>
</dbReference>
<organism evidence="4 5">
    <name type="scientific">Cryobacterium frigoriphilum</name>
    <dbReference type="NCBI Taxonomy" id="1259150"/>
    <lineage>
        <taxon>Bacteria</taxon>
        <taxon>Bacillati</taxon>
        <taxon>Actinomycetota</taxon>
        <taxon>Actinomycetes</taxon>
        <taxon>Micrococcales</taxon>
        <taxon>Microbacteriaceae</taxon>
        <taxon>Cryobacterium</taxon>
    </lineage>
</organism>
<dbReference type="InterPro" id="IPR017853">
    <property type="entry name" value="GH"/>
</dbReference>
<evidence type="ECO:0000259" key="3">
    <source>
        <dbReference type="SMART" id="SM00642"/>
    </source>
</evidence>
<dbReference type="PANTHER" id="PTHR10357:SF179">
    <property type="entry name" value="NEUTRAL AND BASIC AMINO ACID TRANSPORT PROTEIN RBAT"/>
    <property type="match status" value="1"/>
</dbReference>
<dbReference type="FunFam" id="3.90.400.10:FF:000001">
    <property type="entry name" value="Maltase A3, isoform A"/>
    <property type="match status" value="1"/>
</dbReference>
<accession>A0A4R9AAT9</accession>
<dbReference type="CDD" id="cd11332">
    <property type="entry name" value="AmyAc_OligoGlu_TS"/>
    <property type="match status" value="1"/>
</dbReference>
<dbReference type="SMART" id="SM00642">
    <property type="entry name" value="Aamy"/>
    <property type="match status" value="1"/>
</dbReference>
<dbReference type="Proteomes" id="UP000297447">
    <property type="component" value="Unassembled WGS sequence"/>
</dbReference>
<dbReference type="SUPFAM" id="SSF51445">
    <property type="entry name" value="(Trans)glycosidases"/>
    <property type="match status" value="1"/>
</dbReference>
<evidence type="ECO:0000313" key="5">
    <source>
        <dbReference type="Proteomes" id="UP000297447"/>
    </source>
</evidence>
<dbReference type="Gene3D" id="3.90.400.10">
    <property type="entry name" value="Oligo-1,6-glucosidase, Domain 2"/>
    <property type="match status" value="1"/>
</dbReference>
<name>A0A4R9AAT9_9MICO</name>
<dbReference type="OrthoDB" id="9043248at2"/>